<protein>
    <submittedName>
        <fullName evidence="3">Uncharacterized protein</fullName>
    </submittedName>
</protein>
<sequence>MSAFGGGRTATVRMMNIFDSVKNGSFPNCRKLAEEFEVRPKTIQRDITYMRDQMGIELHYNQQLHGYELVGELEDFPLIDLQVEDLAALFLARSAMGGIQGTKLAESLQPAFERLSQQLEGKVSLRWNDLDEAFAIKKNAVVEADLTLFGKLAEAVLKQNEVSFKYRGIKALVSTHRRIQPYHVGEISGGWYVIGYDLDRDGLRTFALQRMTGVKVLKTWFERPDDFSIGEHLGGGIGVWSGKADGAESIEVVIELTGWAARLVQERLWHPSQKITILDDLGEKIQMTMGLDNLTEVTQVVLSWGSNAKVLAPEALVQSVCKELEGVQKLYE</sequence>
<dbReference type="InterPro" id="IPR051534">
    <property type="entry name" value="CBASS_pafABC_assoc_protein"/>
</dbReference>
<dbReference type="PANTHER" id="PTHR34580:SF1">
    <property type="entry name" value="PROTEIN PAFC"/>
    <property type="match status" value="1"/>
</dbReference>
<keyword evidence="4" id="KW-1185">Reference proteome</keyword>
<dbReference type="Pfam" id="PF25583">
    <property type="entry name" value="WCX"/>
    <property type="match status" value="1"/>
</dbReference>
<evidence type="ECO:0000313" key="3">
    <source>
        <dbReference type="EMBL" id="PQJ29500.1"/>
    </source>
</evidence>
<comment type="caution">
    <text evidence="3">The sequence shown here is derived from an EMBL/GenBank/DDBJ whole genome shotgun (WGS) entry which is preliminary data.</text>
</comment>
<organism evidence="3 4">
    <name type="scientific">Rubritalea profundi</name>
    <dbReference type="NCBI Taxonomy" id="1658618"/>
    <lineage>
        <taxon>Bacteria</taxon>
        <taxon>Pseudomonadati</taxon>
        <taxon>Verrucomicrobiota</taxon>
        <taxon>Verrucomicrobiia</taxon>
        <taxon>Verrucomicrobiales</taxon>
        <taxon>Rubritaleaceae</taxon>
        <taxon>Rubritalea</taxon>
    </lineage>
</organism>
<evidence type="ECO:0000259" key="2">
    <source>
        <dbReference type="Pfam" id="PF25583"/>
    </source>
</evidence>
<feature type="domain" description="WCX" evidence="2">
    <location>
        <begin position="249"/>
        <end position="326"/>
    </location>
</feature>
<dbReference type="PROSITE" id="PS52050">
    <property type="entry name" value="WYL"/>
    <property type="match status" value="1"/>
</dbReference>
<proteinExistence type="predicted"/>
<dbReference type="Proteomes" id="UP000239907">
    <property type="component" value="Unassembled WGS sequence"/>
</dbReference>
<reference evidence="3 4" key="1">
    <citation type="submission" date="2016-12" db="EMBL/GenBank/DDBJ databases">
        <title>Study of bacterial adaptation to deep sea.</title>
        <authorList>
            <person name="Song J."/>
            <person name="Yoshizawa S."/>
            <person name="Kogure K."/>
        </authorList>
    </citation>
    <scope>NUCLEOTIDE SEQUENCE [LARGE SCALE GENOMIC DNA]</scope>
    <source>
        <strain evidence="3 4">SAORIC-165</strain>
    </source>
</reference>
<dbReference type="AlphaFoldDB" id="A0A2S7U4J6"/>
<feature type="domain" description="WYL" evidence="1">
    <location>
        <begin position="149"/>
        <end position="216"/>
    </location>
</feature>
<dbReference type="EMBL" id="MQWA01000001">
    <property type="protein sequence ID" value="PQJ29500.1"/>
    <property type="molecule type" value="Genomic_DNA"/>
</dbReference>
<dbReference type="OrthoDB" id="9767131at2"/>
<name>A0A2S7U4J6_9BACT</name>
<dbReference type="InterPro" id="IPR026881">
    <property type="entry name" value="WYL_dom"/>
</dbReference>
<accession>A0A2S7U4J6</accession>
<dbReference type="RefSeq" id="WP_105043998.1">
    <property type="nucleotide sequence ID" value="NZ_MQWA01000001.1"/>
</dbReference>
<dbReference type="PANTHER" id="PTHR34580">
    <property type="match status" value="1"/>
</dbReference>
<evidence type="ECO:0000313" key="4">
    <source>
        <dbReference type="Proteomes" id="UP000239907"/>
    </source>
</evidence>
<evidence type="ECO:0000259" key="1">
    <source>
        <dbReference type="Pfam" id="PF13280"/>
    </source>
</evidence>
<gene>
    <name evidence="3" type="ORF">BSZ32_14030</name>
</gene>
<dbReference type="Pfam" id="PF13280">
    <property type="entry name" value="WYL"/>
    <property type="match status" value="1"/>
</dbReference>
<dbReference type="InterPro" id="IPR057727">
    <property type="entry name" value="WCX_dom"/>
</dbReference>